<dbReference type="Proteomes" id="UP000792457">
    <property type="component" value="Unassembled WGS sequence"/>
</dbReference>
<reference evidence="2" key="2">
    <citation type="submission" date="2017-10" db="EMBL/GenBank/DDBJ databases">
        <title>Ladona fulva Genome sequencing and assembly.</title>
        <authorList>
            <person name="Murali S."/>
            <person name="Richards S."/>
            <person name="Bandaranaike D."/>
            <person name="Bellair M."/>
            <person name="Blankenburg K."/>
            <person name="Chao H."/>
            <person name="Dinh H."/>
            <person name="Doddapaneni H."/>
            <person name="Dugan-Rocha S."/>
            <person name="Elkadiri S."/>
            <person name="Gnanaolivu R."/>
            <person name="Hernandez B."/>
            <person name="Skinner E."/>
            <person name="Javaid M."/>
            <person name="Lee S."/>
            <person name="Li M."/>
            <person name="Ming W."/>
            <person name="Munidasa M."/>
            <person name="Muniz J."/>
            <person name="Nguyen L."/>
            <person name="Hughes D."/>
            <person name="Osuji N."/>
            <person name="Pu L.-L."/>
            <person name="Puazo M."/>
            <person name="Qu C."/>
            <person name="Quiroz J."/>
            <person name="Raj R."/>
            <person name="Weissenberger G."/>
            <person name="Xin Y."/>
            <person name="Zou X."/>
            <person name="Han Y."/>
            <person name="Worley K."/>
            <person name="Muzny D."/>
            <person name="Gibbs R."/>
        </authorList>
    </citation>
    <scope>NUCLEOTIDE SEQUENCE</scope>
    <source>
        <strain evidence="2">Sampled in the wild</strain>
    </source>
</reference>
<sequence>MESFLDPSLKKFEDVWNQNVSTINNSTLKHFYETSLYHVELKLLPRKKRTAAHVLPVEPLANLPIHTKEMVHFYTSDYVVVQQVHKLEGIENVEKEVKRKVNHEYEVDFLGRRQKTISNDSIPTHSSSSVIKDSVEHDNLLLSLLQNQNKANEKMRSRGRQACLFILCTTINDDSFKYLRVRPHIPEESINGRILVECHQLKLELEVEPIYASMALYDLTTKKKLSENFHFDMNSESLKKMLPTYDSGVADSSTLSHSGIFRISYPTSGLYLLIRLEKVLQGDVDKCSKPYLKQLKISDKLKEKTALYCWRLGKYRMPFAWTAISVKDLVAGSKIIDNPYRRNTFEAKTSAGDGFSRTKHVNDMRMNLPWSKNLDNF</sequence>
<dbReference type="OrthoDB" id="47328at2759"/>
<feature type="domain" description="Dedicator of cytokinesis C/D N-terminal" evidence="1">
    <location>
        <begin position="12"/>
        <end position="93"/>
    </location>
</feature>
<reference evidence="2" key="1">
    <citation type="submission" date="2013-04" db="EMBL/GenBank/DDBJ databases">
        <authorList>
            <person name="Qu J."/>
            <person name="Murali S.C."/>
            <person name="Bandaranaike D."/>
            <person name="Bellair M."/>
            <person name="Blankenburg K."/>
            <person name="Chao H."/>
            <person name="Dinh H."/>
            <person name="Doddapaneni H."/>
            <person name="Downs B."/>
            <person name="Dugan-Rocha S."/>
            <person name="Elkadiri S."/>
            <person name="Gnanaolivu R.D."/>
            <person name="Hernandez B."/>
            <person name="Javaid M."/>
            <person name="Jayaseelan J.C."/>
            <person name="Lee S."/>
            <person name="Li M."/>
            <person name="Ming W."/>
            <person name="Munidasa M."/>
            <person name="Muniz J."/>
            <person name="Nguyen L."/>
            <person name="Ongeri F."/>
            <person name="Osuji N."/>
            <person name="Pu L.-L."/>
            <person name="Puazo M."/>
            <person name="Qu C."/>
            <person name="Quiroz J."/>
            <person name="Raj R."/>
            <person name="Weissenberger G."/>
            <person name="Xin Y."/>
            <person name="Zou X."/>
            <person name="Han Y."/>
            <person name="Richards S."/>
            <person name="Worley K."/>
            <person name="Muzny D."/>
            <person name="Gibbs R."/>
        </authorList>
    </citation>
    <scope>NUCLEOTIDE SEQUENCE</scope>
    <source>
        <strain evidence="2">Sampled in the wild</strain>
    </source>
</reference>
<organism evidence="2 3">
    <name type="scientific">Ladona fulva</name>
    <name type="common">Scarce chaser dragonfly</name>
    <name type="synonym">Libellula fulva</name>
    <dbReference type="NCBI Taxonomy" id="123851"/>
    <lineage>
        <taxon>Eukaryota</taxon>
        <taxon>Metazoa</taxon>
        <taxon>Ecdysozoa</taxon>
        <taxon>Arthropoda</taxon>
        <taxon>Hexapoda</taxon>
        <taxon>Insecta</taxon>
        <taxon>Pterygota</taxon>
        <taxon>Palaeoptera</taxon>
        <taxon>Odonata</taxon>
        <taxon>Epiprocta</taxon>
        <taxon>Anisoptera</taxon>
        <taxon>Libelluloidea</taxon>
        <taxon>Libellulidae</taxon>
        <taxon>Ladona</taxon>
    </lineage>
</organism>
<gene>
    <name evidence="2" type="ORF">J437_LFUL019328</name>
</gene>
<feature type="non-terminal residue" evidence="2">
    <location>
        <position position="1"/>
    </location>
</feature>
<evidence type="ECO:0000313" key="2">
    <source>
        <dbReference type="EMBL" id="KAG8239637.1"/>
    </source>
</evidence>
<evidence type="ECO:0000313" key="3">
    <source>
        <dbReference type="Proteomes" id="UP000792457"/>
    </source>
</evidence>
<dbReference type="AlphaFoldDB" id="A0A8K0KRQ9"/>
<dbReference type="PANTHER" id="PTHR23317">
    <property type="entry name" value="DEDICATOR OF CYTOKINESIS DOCK"/>
    <property type="match status" value="1"/>
</dbReference>
<dbReference type="InterPro" id="IPR026791">
    <property type="entry name" value="DOCK"/>
</dbReference>
<name>A0A8K0KRQ9_LADFU</name>
<dbReference type="GO" id="GO:0005085">
    <property type="term" value="F:guanyl-nucleotide exchange factor activity"/>
    <property type="evidence" value="ECO:0007669"/>
    <property type="project" value="InterPro"/>
</dbReference>
<evidence type="ECO:0000259" key="1">
    <source>
        <dbReference type="Pfam" id="PF11878"/>
    </source>
</evidence>
<dbReference type="PANTHER" id="PTHR23317:SF76">
    <property type="entry name" value="LD20667P"/>
    <property type="match status" value="1"/>
</dbReference>
<dbReference type="InterPro" id="IPR021816">
    <property type="entry name" value="DOCK_C/D_N"/>
</dbReference>
<dbReference type="Pfam" id="PF11878">
    <property type="entry name" value="DOCK_C-D_N"/>
    <property type="match status" value="1"/>
</dbReference>
<accession>A0A8K0KRQ9</accession>
<keyword evidence="3" id="KW-1185">Reference proteome</keyword>
<protein>
    <recommendedName>
        <fullName evidence="1">Dedicator of cytokinesis C/D N-terminal domain-containing protein</fullName>
    </recommendedName>
</protein>
<dbReference type="GO" id="GO:0007264">
    <property type="term" value="P:small GTPase-mediated signal transduction"/>
    <property type="evidence" value="ECO:0007669"/>
    <property type="project" value="InterPro"/>
</dbReference>
<comment type="caution">
    <text evidence="2">The sequence shown here is derived from an EMBL/GenBank/DDBJ whole genome shotgun (WGS) entry which is preliminary data.</text>
</comment>
<dbReference type="EMBL" id="KZ309769">
    <property type="protein sequence ID" value="KAG8239637.1"/>
    <property type="molecule type" value="Genomic_DNA"/>
</dbReference>
<proteinExistence type="predicted"/>